<feature type="compositionally biased region" description="Basic and acidic residues" evidence="2">
    <location>
        <begin position="1870"/>
        <end position="1889"/>
    </location>
</feature>
<dbReference type="GO" id="GO:0016460">
    <property type="term" value="C:myosin II complex"/>
    <property type="evidence" value="ECO:0007669"/>
    <property type="project" value="TreeGrafter"/>
</dbReference>
<feature type="coiled-coil region" evidence="1">
    <location>
        <begin position="712"/>
        <end position="774"/>
    </location>
</feature>
<feature type="compositionally biased region" description="Basic and acidic residues" evidence="2">
    <location>
        <begin position="1735"/>
        <end position="1769"/>
    </location>
</feature>
<feature type="compositionally biased region" description="Polar residues" evidence="2">
    <location>
        <begin position="217"/>
        <end position="226"/>
    </location>
</feature>
<reference evidence="4 5" key="1">
    <citation type="submission" date="2012-08" db="EMBL/GenBank/DDBJ databases">
        <authorList>
            <person name="Gan P.H.P."/>
            <person name="Ikeda K."/>
            <person name="Irieda H."/>
            <person name="Narusaka M."/>
            <person name="O'Connell R.J."/>
            <person name="Narusaka Y."/>
            <person name="Takano Y."/>
            <person name="Kubo Y."/>
            <person name="Shirasu K."/>
        </authorList>
    </citation>
    <scope>NUCLEOTIDE SEQUENCE [LARGE SCALE GENOMIC DNA]</scope>
    <source>
        <strain evidence="4 5">Nara gc5</strain>
    </source>
</reference>
<keyword evidence="5" id="KW-1185">Reference proteome</keyword>
<sequence>MAEERDEGKIPESEPPRGRARSRDIPQPEPPRQTEDERSATIDNTEPDNEVASGNNPKPSPPRPFSPAPSSNTHDDTFDSSVFDSPAPFDDSVSHSPAGSIPSSPMVDVTTPETKQPRPVSWASVVQSVPEESNVKSDVSPMRSLSARNISRGRGGTSSSALARSASTAFEGPKVGSSRESSTTPTRSLSVTRGSGSRSRGRQRFTTDRGSSLAPAQDSSQSTPSDVQHDDAQRNDAQRDDATERQTLARLRGRLKSLTEEHNLLDLVGTLLGDEDSEDSSDEPTIDSLLNDTFAKLALEVGHRSEAIASVKTELEEFKRTQADLQQEKESPEEALKEKDVLLAQVNEQLADVREELEDAKVARDANYDDAEQYNARYEEAENNLGKAEDKLAEAESRICELTVQRDRADAQRRHLQSRVEELERDQQTARVAGTEELELKVASLSNQLREEQTTRAKAVKDLEQKERKWKSSEDGYNESINHYEQMLVAAGKDKVRLSDNINRLKQELDESRRKRAAAKPESATFLVDGEKVSYKQYEKMLGNTRGEISYLKQQLDQVKDEQRLSQEIPVEDVRRIVEPFLKVYGIAFETALLAIGSSSQEEEDSIDALANDDGYESYPRVSFVPDAERELSRASTSSFVGARGDCAPDVGDDMSQISRRTSTAFGGAHDLRSELQGLSFSRESSVEFEEPEVSQAPQSGMLSKPCSPTVVADLRARLLQAMTKLRTLEDAKQVYETQILELRDKVSGLRGRIDVYETIIEQLKAEISRAKDQQGNGAEQRKLAEHETTISALFEKLQVFKEKLSEANQHRNRLQEEIGDVRAELEAWQVSGDEIGNANLSLEQRITEKEDEIAILEGHIEELKSQVAESIARNEDIESERFDLETKLAGERYKRQAETERRTQAERGAIWEGTAGKELRRYQDEIEQLKQELFNRENDLRQKEREIAHAKRDALQAPEKQHSVQTVGTQTDVGQGEVVRVLGSYLQSLREFAEFEEKLASLLEESAREESPKPNDQTTDMTQPSDESQPLSMDPWDEQNGMLDQLEEMRQVFEKLRKKKDEHWKSLTEAQNGELYLLDLELGTLEERLQAVEADRGLPTDTSEDLSLEMAIKQGEKEEIMHPITIESAALRKDIKTYGARLNDSLRRLDQPPPTPPLQATASTLAPEHAGGPGERQLIPRSASANRENDGRPSSHPDSENNDQHDKGDGMDDSSNAKPEELSSRPYFVAEIDAIRIALERLDTSANRSLQASRVVRAIQSHAAHSLELHIANNDLVLPSFDGDSEPPYDLSTNASDSGGTSVFDPPTQDPGEMTARLGSAFQEFNNQISQIPKANHDIIRAIHSLVRRAGSVQKYDFLRTQARNFALQRDQALRILENRGADLPMFKEHEQKYQEDIKRLEGVIESLRAQLSDREGDKEMVESLGTQLANLKAEDQTMPLQLRQTQDKLDDALYEKNVIVREHALEILQVAEDLRRKLEESQEEVDSLQKKLDLELSSRSAPIDHLIERRRELEQQLAVAKRAKDAAEESHLHVRLKLQKLLNGTGENDGESMRRVISQILDPTGGSSEDAGPDSVGASDDNEGTDRRFDLEQKVQELQKVLELRQGRDDQLQQTLDDREKLLKHVQKEFELSQDNRIAGAEKCRMLEQQIKELQATNEVLHVNLAALDDRPASRLSGISGGDIADSPTFRKGSRKLKKVIYVDGKAQVVTVPAKGDEKKPENEPESGDNDTDDKIIEDLKKQNEHLKEANEKLEDANEKLEEANEKLEEDAGTMLEVLEGSQSKSSQDVKKWKEKGSDKKKKKGKEKAKPRLKTASKDEDPEASSSSSSSDSDSSPKDDNNGGGGPSQSPEDKIKQLQEQNRLLKRNYFEAKQKAEDMEKDMDAMKSETPARAAGSSNDNSNKPGQKPEDKPEDKPARMNPRNKPNRNNSKPKAEGTAGTGPAPKSDPEFVFRYSEDMMLPLPASAIQKEDGKAPGDGDRDNKPPGDGNGRKGATEEVKDPWVFRVIMSIFKWYWLQVYNMCEIIVLAIQFKAIHHRNFAFLLVSVVWNFTFYFCLCNWFALHVSRELWARGNDLTRAYYIETTVRPKVHNMLGLGGSDYRFWPTINYFAGLFYEDLLGMSLSWNTSGLPWEARMAGEEGVFPVFLED</sequence>
<feature type="compositionally biased region" description="Polar residues" evidence="2">
    <location>
        <begin position="94"/>
        <end position="103"/>
    </location>
</feature>
<feature type="compositionally biased region" description="Low complexity" evidence="2">
    <location>
        <begin position="1826"/>
        <end position="1836"/>
    </location>
</feature>
<dbReference type="GeneID" id="43612850"/>
<feature type="coiled-coil region" evidence="1">
    <location>
        <begin position="308"/>
        <end position="515"/>
    </location>
</feature>
<dbReference type="Gene3D" id="1.10.287.1490">
    <property type="match status" value="1"/>
</dbReference>
<reference evidence="4 5" key="2">
    <citation type="submission" date="2020-04" db="EMBL/GenBank/DDBJ databases">
        <title>Genome sequencing and assembly of multiple isolates from the Colletotrichum gloeosporioides species complex.</title>
        <authorList>
            <person name="Gan P."/>
            <person name="Shirasu K."/>
        </authorList>
    </citation>
    <scope>NUCLEOTIDE SEQUENCE [LARGE SCALE GENOMIC DNA]</scope>
    <source>
        <strain evidence="4 5">Nara gc5</strain>
    </source>
</reference>
<dbReference type="GO" id="GO:0005737">
    <property type="term" value="C:cytoplasm"/>
    <property type="evidence" value="ECO:0007669"/>
    <property type="project" value="TreeGrafter"/>
</dbReference>
<proteinExistence type="predicted"/>
<feature type="region of interest" description="Disordered" evidence="2">
    <location>
        <begin position="1714"/>
        <end position="1951"/>
    </location>
</feature>
<feature type="region of interest" description="Disordered" evidence="2">
    <location>
        <begin position="1970"/>
        <end position="1998"/>
    </location>
</feature>
<keyword evidence="3" id="KW-1133">Transmembrane helix</keyword>
<feature type="compositionally biased region" description="Polar residues" evidence="2">
    <location>
        <begin position="1292"/>
        <end position="1302"/>
    </location>
</feature>
<evidence type="ECO:0000256" key="2">
    <source>
        <dbReference type="SAM" id="MobiDB-lite"/>
    </source>
</evidence>
<feature type="coiled-coil region" evidence="1">
    <location>
        <begin position="798"/>
        <end position="881"/>
    </location>
</feature>
<dbReference type="GO" id="GO:0032982">
    <property type="term" value="C:myosin filament"/>
    <property type="evidence" value="ECO:0007669"/>
    <property type="project" value="TreeGrafter"/>
</dbReference>
<accession>A0A7J6IWS3</accession>
<dbReference type="EMBL" id="ANPB02000006">
    <property type="protein sequence ID" value="KAF4481513.1"/>
    <property type="molecule type" value="Genomic_DNA"/>
</dbReference>
<feature type="coiled-coil region" evidence="1">
    <location>
        <begin position="913"/>
        <end position="954"/>
    </location>
</feature>
<name>A0A7J6IWS3_COLFN</name>
<dbReference type="GO" id="GO:0051015">
    <property type="term" value="F:actin filament binding"/>
    <property type="evidence" value="ECO:0007669"/>
    <property type="project" value="TreeGrafter"/>
</dbReference>
<feature type="compositionally biased region" description="Basic and acidic residues" evidence="2">
    <location>
        <begin position="1790"/>
        <end position="1800"/>
    </location>
</feature>
<feature type="region of interest" description="Disordered" evidence="2">
    <location>
        <begin position="1282"/>
        <end position="1312"/>
    </location>
</feature>
<feature type="compositionally biased region" description="Low complexity" evidence="2">
    <location>
        <begin position="178"/>
        <end position="198"/>
    </location>
</feature>
<feature type="compositionally biased region" description="Basic residues" evidence="2">
    <location>
        <begin position="1801"/>
        <end position="1817"/>
    </location>
</feature>
<evidence type="ECO:0000256" key="1">
    <source>
        <dbReference type="SAM" id="Coils"/>
    </source>
</evidence>
<feature type="compositionally biased region" description="Low complexity" evidence="2">
    <location>
        <begin position="157"/>
        <end position="169"/>
    </location>
</feature>
<feature type="compositionally biased region" description="Basic and acidic residues" evidence="2">
    <location>
        <begin position="227"/>
        <end position="244"/>
    </location>
</feature>
<protein>
    <submittedName>
        <fullName evidence="4">Uncharacterized protein</fullName>
    </submittedName>
</protein>
<gene>
    <name evidence="4" type="ORF">CGGC5_v011152</name>
</gene>
<feature type="coiled-coil region" evidence="1">
    <location>
        <begin position="1646"/>
        <end position="1673"/>
    </location>
</feature>
<dbReference type="GO" id="GO:0000146">
    <property type="term" value="F:microfilament motor activity"/>
    <property type="evidence" value="ECO:0007669"/>
    <property type="project" value="TreeGrafter"/>
</dbReference>
<evidence type="ECO:0000313" key="4">
    <source>
        <dbReference type="EMBL" id="KAF4481513.1"/>
    </source>
</evidence>
<feature type="compositionally biased region" description="Basic and acidic residues" evidence="2">
    <location>
        <begin position="1971"/>
        <end position="1998"/>
    </location>
</feature>
<keyword evidence="1" id="KW-0175">Coiled coil</keyword>
<feature type="compositionally biased region" description="Pro residues" evidence="2">
    <location>
        <begin position="58"/>
        <end position="67"/>
    </location>
</feature>
<keyword evidence="3" id="KW-0472">Membrane</keyword>
<feature type="compositionally biased region" description="Basic and acidic residues" evidence="2">
    <location>
        <begin position="1909"/>
        <end position="1920"/>
    </location>
</feature>
<dbReference type="PANTHER" id="PTHR45615">
    <property type="entry name" value="MYOSIN HEAVY CHAIN, NON-MUSCLE"/>
    <property type="match status" value="1"/>
</dbReference>
<feature type="coiled-coil region" evidence="1">
    <location>
        <begin position="1392"/>
        <end position="1419"/>
    </location>
</feature>
<feature type="region of interest" description="Disordered" evidence="2">
    <location>
        <begin position="1146"/>
        <end position="1225"/>
    </location>
</feature>
<evidence type="ECO:0000256" key="3">
    <source>
        <dbReference type="SAM" id="Phobius"/>
    </source>
</evidence>
<comment type="caution">
    <text evidence="4">The sequence shown here is derived from an EMBL/GenBank/DDBJ whole genome shotgun (WGS) entry which is preliminary data.</text>
</comment>
<dbReference type="OrthoDB" id="421671at2759"/>
<dbReference type="PANTHER" id="PTHR45615:SF40">
    <property type="entry name" value="MYOSIN HEAVY CHAIN, NON-MUSCLE"/>
    <property type="match status" value="1"/>
</dbReference>
<feature type="compositionally biased region" description="Polar residues" evidence="2">
    <location>
        <begin position="1898"/>
        <end position="1907"/>
    </location>
</feature>
<dbReference type="RefSeq" id="XP_031891590.1">
    <property type="nucleotide sequence ID" value="XM_032028758.1"/>
</dbReference>
<evidence type="ECO:0000313" key="5">
    <source>
        <dbReference type="Proteomes" id="UP000011096"/>
    </source>
</evidence>
<feature type="region of interest" description="Disordered" evidence="2">
    <location>
        <begin position="1"/>
        <end position="245"/>
    </location>
</feature>
<feature type="compositionally biased region" description="Basic and acidic residues" evidence="2">
    <location>
        <begin position="1"/>
        <end position="40"/>
    </location>
</feature>
<feature type="coiled-coil region" evidence="1">
    <location>
        <begin position="1463"/>
        <end position="1532"/>
    </location>
</feature>
<feature type="transmembrane region" description="Helical" evidence="3">
    <location>
        <begin position="2042"/>
        <end position="2064"/>
    </location>
</feature>
<feature type="compositionally biased region" description="Polar residues" evidence="2">
    <location>
        <begin position="1015"/>
        <end position="1032"/>
    </location>
</feature>
<keyword evidence="3" id="KW-0812">Transmembrane</keyword>
<dbReference type="InParanoid" id="A0A7J6IWS3"/>
<feature type="region of interest" description="Disordered" evidence="2">
    <location>
        <begin position="1564"/>
        <end position="1587"/>
    </location>
</feature>
<feature type="compositionally biased region" description="Low complexity" evidence="2">
    <location>
        <begin position="1159"/>
        <end position="1168"/>
    </location>
</feature>
<organism evidence="4 5">
    <name type="scientific">Colletotrichum fructicola (strain Nara gc5)</name>
    <name type="common">Anthracnose fungus</name>
    <name type="synonym">Colletotrichum gloeosporioides (strain Nara gc5)</name>
    <dbReference type="NCBI Taxonomy" id="1213859"/>
    <lineage>
        <taxon>Eukaryota</taxon>
        <taxon>Fungi</taxon>
        <taxon>Dikarya</taxon>
        <taxon>Ascomycota</taxon>
        <taxon>Pezizomycotina</taxon>
        <taxon>Sordariomycetes</taxon>
        <taxon>Hypocreomycetidae</taxon>
        <taxon>Glomerellales</taxon>
        <taxon>Glomerellaceae</taxon>
        <taxon>Colletotrichum</taxon>
        <taxon>Colletotrichum gloeosporioides species complex</taxon>
    </lineage>
</organism>
<feature type="compositionally biased region" description="Low complexity" evidence="2">
    <location>
        <begin position="1921"/>
        <end position="1934"/>
    </location>
</feature>
<dbReference type="Proteomes" id="UP000011096">
    <property type="component" value="Unassembled WGS sequence"/>
</dbReference>
<feature type="compositionally biased region" description="Basic and acidic residues" evidence="2">
    <location>
        <begin position="1188"/>
        <end position="1211"/>
    </location>
</feature>
<feature type="region of interest" description="Disordered" evidence="2">
    <location>
        <begin position="1006"/>
        <end position="1039"/>
    </location>
</feature>